<gene>
    <name evidence="2" type="ORF">SDC9_169604</name>
</gene>
<evidence type="ECO:0000256" key="1">
    <source>
        <dbReference type="SAM" id="MobiDB-lite"/>
    </source>
</evidence>
<dbReference type="EMBL" id="VSSQ01070416">
    <property type="protein sequence ID" value="MPN22221.1"/>
    <property type="molecule type" value="Genomic_DNA"/>
</dbReference>
<proteinExistence type="predicted"/>
<sequence length="175" mass="19543">MVICGTQKVKADILEVIQDGVRRVEGVGRLLFCFLFGISGILAGDGGLKIAAHEVYRAELVGYALKTARKIIGVGRLVIRAADLRGHNHNIPDGADGDERRGWFRRCGRLRRWGDGRRCRCGRRLRARGSRLRCALWRGAAEQDEEQAKRCEQRKEDSFHDDGSPMGRRGKGGCI</sequence>
<dbReference type="AlphaFoldDB" id="A0A645G5R8"/>
<evidence type="ECO:0000313" key="2">
    <source>
        <dbReference type="EMBL" id="MPN22221.1"/>
    </source>
</evidence>
<comment type="caution">
    <text evidence="2">The sequence shown here is derived from an EMBL/GenBank/DDBJ whole genome shotgun (WGS) entry which is preliminary data.</text>
</comment>
<organism evidence="2">
    <name type="scientific">bioreactor metagenome</name>
    <dbReference type="NCBI Taxonomy" id="1076179"/>
    <lineage>
        <taxon>unclassified sequences</taxon>
        <taxon>metagenomes</taxon>
        <taxon>ecological metagenomes</taxon>
    </lineage>
</organism>
<feature type="region of interest" description="Disordered" evidence="1">
    <location>
        <begin position="147"/>
        <end position="175"/>
    </location>
</feature>
<protein>
    <submittedName>
        <fullName evidence="2">Uncharacterized protein</fullName>
    </submittedName>
</protein>
<name>A0A645G5R8_9ZZZZ</name>
<reference evidence="2" key="1">
    <citation type="submission" date="2019-08" db="EMBL/GenBank/DDBJ databases">
        <authorList>
            <person name="Kucharzyk K."/>
            <person name="Murdoch R.W."/>
            <person name="Higgins S."/>
            <person name="Loffler F."/>
        </authorList>
    </citation>
    <scope>NUCLEOTIDE SEQUENCE</scope>
</reference>
<accession>A0A645G5R8</accession>
<feature type="compositionally biased region" description="Basic and acidic residues" evidence="1">
    <location>
        <begin position="147"/>
        <end position="163"/>
    </location>
</feature>